<feature type="transmembrane region" description="Helical" evidence="1">
    <location>
        <begin position="34"/>
        <end position="50"/>
    </location>
</feature>
<dbReference type="AlphaFoldDB" id="A0A7X5LLD1"/>
<keyword evidence="4" id="KW-1185">Reference proteome</keyword>
<dbReference type="Gene3D" id="1.10.10.60">
    <property type="entry name" value="Homeodomain-like"/>
    <property type="match status" value="1"/>
</dbReference>
<protein>
    <submittedName>
        <fullName evidence="3">DNA mismatch repair protein</fullName>
    </submittedName>
</protein>
<reference evidence="3 4" key="1">
    <citation type="submission" date="2020-01" db="EMBL/GenBank/DDBJ databases">
        <authorList>
            <person name="Chen J."/>
            <person name="Zhu S."/>
            <person name="Yang J."/>
        </authorList>
    </citation>
    <scope>NUCLEOTIDE SEQUENCE [LARGE SCALE GENOMIC DNA]</scope>
    <source>
        <strain evidence="3 4">345S023</strain>
    </source>
</reference>
<gene>
    <name evidence="3" type="ORF">GTH32_09810</name>
</gene>
<feature type="transmembrane region" description="Helical" evidence="1">
    <location>
        <begin position="6"/>
        <end position="27"/>
    </location>
</feature>
<dbReference type="GO" id="GO:0003700">
    <property type="term" value="F:DNA-binding transcription factor activity"/>
    <property type="evidence" value="ECO:0007669"/>
    <property type="project" value="InterPro"/>
</dbReference>
<feature type="transmembrane region" description="Helical" evidence="1">
    <location>
        <begin position="185"/>
        <end position="210"/>
    </location>
</feature>
<feature type="domain" description="HTH araC/xylS-type" evidence="2">
    <location>
        <begin position="264"/>
        <end position="358"/>
    </location>
</feature>
<dbReference type="EMBL" id="JAAAWN010000011">
    <property type="protein sequence ID" value="NDV91476.1"/>
    <property type="molecule type" value="Genomic_DNA"/>
</dbReference>
<dbReference type="RefSeq" id="WP_163085227.1">
    <property type="nucleotide sequence ID" value="NZ_JAAAWN010000011.1"/>
</dbReference>
<sequence>MGLESVFHYALYAMLVGYVVIVGRFIYYSRRLTNAVWLLMAIVSWPLFMLDEWLRMWQLSSLSHLFGLSDVFAVLLISAIYRVVLPKLVAAPKWRWWLWGPLVVTLLLQSTVLLLPSVEKSAWLVSSPIGAPLILWPAYITPLLTGFSVLLLGILITEQLQMYHRYLSYQVVDPHDFRIRKVTGIMGSTVGVAFMGILLVTAATFGFFSIPYWQSLFHFILGLPLLVALFCLTKPLKTSPSPLDYQRLNAGGLTSAEMCAAIARAERTMIDSKAYKQLGLTLTDFCRRAELDATSLALALQVERKQNFRRFVYQYRLDYAKKVLLRTDTNIANVAKRLGLNSDKFLGEVMVKHFKNNQ</sequence>
<feature type="transmembrane region" description="Helical" evidence="1">
    <location>
        <begin position="96"/>
        <end position="116"/>
    </location>
</feature>
<keyword evidence="1" id="KW-0812">Transmembrane</keyword>
<proteinExistence type="predicted"/>
<organism evidence="3 4">
    <name type="scientific">Alteromonas profundi</name>
    <dbReference type="NCBI Taxonomy" id="2696062"/>
    <lineage>
        <taxon>Bacteria</taxon>
        <taxon>Pseudomonadati</taxon>
        <taxon>Pseudomonadota</taxon>
        <taxon>Gammaproteobacteria</taxon>
        <taxon>Alteromonadales</taxon>
        <taxon>Alteromonadaceae</taxon>
        <taxon>Alteromonas/Salinimonas group</taxon>
        <taxon>Alteromonas</taxon>
    </lineage>
</organism>
<feature type="transmembrane region" description="Helical" evidence="1">
    <location>
        <begin position="136"/>
        <end position="156"/>
    </location>
</feature>
<feature type="transmembrane region" description="Helical" evidence="1">
    <location>
        <begin position="62"/>
        <end position="84"/>
    </location>
</feature>
<comment type="caution">
    <text evidence="3">The sequence shown here is derived from an EMBL/GenBank/DDBJ whole genome shotgun (WGS) entry which is preliminary data.</text>
</comment>
<dbReference type="PROSITE" id="PS01124">
    <property type="entry name" value="HTH_ARAC_FAMILY_2"/>
    <property type="match status" value="1"/>
</dbReference>
<evidence type="ECO:0000313" key="3">
    <source>
        <dbReference type="EMBL" id="NDV91476.1"/>
    </source>
</evidence>
<accession>A0A7X5LLD1</accession>
<feature type="transmembrane region" description="Helical" evidence="1">
    <location>
        <begin position="216"/>
        <end position="233"/>
    </location>
</feature>
<keyword evidence="1" id="KW-0472">Membrane</keyword>
<evidence type="ECO:0000256" key="1">
    <source>
        <dbReference type="SAM" id="Phobius"/>
    </source>
</evidence>
<dbReference type="Proteomes" id="UP000470213">
    <property type="component" value="Unassembled WGS sequence"/>
</dbReference>
<dbReference type="GO" id="GO:0043565">
    <property type="term" value="F:sequence-specific DNA binding"/>
    <property type="evidence" value="ECO:0007669"/>
    <property type="project" value="InterPro"/>
</dbReference>
<dbReference type="InterPro" id="IPR018060">
    <property type="entry name" value="HTH_AraC"/>
</dbReference>
<evidence type="ECO:0000259" key="2">
    <source>
        <dbReference type="PROSITE" id="PS01124"/>
    </source>
</evidence>
<keyword evidence="1" id="KW-1133">Transmembrane helix</keyword>
<name>A0A7X5LLD1_9ALTE</name>
<evidence type="ECO:0000313" key="4">
    <source>
        <dbReference type="Proteomes" id="UP000470213"/>
    </source>
</evidence>